<feature type="non-terminal residue" evidence="1">
    <location>
        <position position="1"/>
    </location>
</feature>
<reference evidence="1" key="1">
    <citation type="submission" date="2018-05" db="EMBL/GenBank/DDBJ databases">
        <authorList>
            <person name="Lanie J.A."/>
            <person name="Ng W.-L."/>
            <person name="Kazmierczak K.M."/>
            <person name="Andrzejewski T.M."/>
            <person name="Davidsen T.M."/>
            <person name="Wayne K.J."/>
            <person name="Tettelin H."/>
            <person name="Glass J.I."/>
            <person name="Rusch D."/>
            <person name="Podicherti R."/>
            <person name="Tsui H.-C.T."/>
            <person name="Winkler M.E."/>
        </authorList>
    </citation>
    <scope>NUCLEOTIDE SEQUENCE</scope>
</reference>
<name>A0A382NHY2_9ZZZZ</name>
<accession>A0A382NHY2</accession>
<sequence length="34" mass="3646">VGRAKQLFGESVAEVINGCFRGDDGETKIFDVST</sequence>
<proteinExistence type="predicted"/>
<protein>
    <submittedName>
        <fullName evidence="1">Uncharacterized protein</fullName>
    </submittedName>
</protein>
<organism evidence="1">
    <name type="scientific">marine metagenome</name>
    <dbReference type="NCBI Taxonomy" id="408172"/>
    <lineage>
        <taxon>unclassified sequences</taxon>
        <taxon>metagenomes</taxon>
        <taxon>ecological metagenomes</taxon>
    </lineage>
</organism>
<gene>
    <name evidence="1" type="ORF">METZ01_LOCUS312779</name>
</gene>
<dbReference type="AlphaFoldDB" id="A0A382NHY2"/>
<evidence type="ECO:0000313" key="1">
    <source>
        <dbReference type="EMBL" id="SVC59925.1"/>
    </source>
</evidence>
<dbReference type="EMBL" id="UINC01100121">
    <property type="protein sequence ID" value="SVC59925.1"/>
    <property type="molecule type" value="Genomic_DNA"/>
</dbReference>